<evidence type="ECO:0000256" key="1">
    <source>
        <dbReference type="ARBA" id="ARBA00013056"/>
    </source>
</evidence>
<reference evidence="6" key="2">
    <citation type="journal article" date="2019" name="Gigascience">
        <title>High-quality Schistosoma haematobium genome achieved by single-molecule and long-range sequencing.</title>
        <authorList>
            <person name="Stroehlein A.J."/>
            <person name="Korhonen P.K."/>
            <person name="Chong T.M."/>
            <person name="Lim Y.L."/>
            <person name="Chan K.G."/>
            <person name="Webster B."/>
            <person name="Rollinson D."/>
            <person name="Brindley P.J."/>
            <person name="Gasser R.B."/>
            <person name="Young N.D."/>
        </authorList>
    </citation>
    <scope>NUCLEOTIDE SEQUENCE</scope>
</reference>
<dbReference type="CTD" id="59286"/>
<dbReference type="PANTHER" id="PTHR13042">
    <property type="entry name" value="UBIQUITIN-LIKE PROTEIN 5"/>
    <property type="match status" value="1"/>
</dbReference>
<dbReference type="CDD" id="cd01791">
    <property type="entry name" value="Ubl_UBL5"/>
    <property type="match status" value="1"/>
</dbReference>
<comment type="catalytic activity">
    <reaction evidence="5">
        <text>a D-aminoacyl-tRNA + H2O = a tRNA + a D-alpha-amino acid + H(+)</text>
        <dbReference type="Rhea" id="RHEA:13953"/>
        <dbReference type="Rhea" id="RHEA-COMP:10123"/>
        <dbReference type="Rhea" id="RHEA-COMP:10124"/>
        <dbReference type="ChEBI" id="CHEBI:15377"/>
        <dbReference type="ChEBI" id="CHEBI:15378"/>
        <dbReference type="ChEBI" id="CHEBI:59871"/>
        <dbReference type="ChEBI" id="CHEBI:78442"/>
        <dbReference type="ChEBI" id="CHEBI:79333"/>
        <dbReference type="EC" id="3.1.1.96"/>
    </reaction>
</comment>
<keyword evidence="8" id="KW-1185">Reference proteome</keyword>
<dbReference type="AlphaFoldDB" id="A0A095A4P3"/>
<dbReference type="FunFam" id="3.10.20.90:FF:000052">
    <property type="entry name" value="Ubiquitin-like protein 5"/>
    <property type="match status" value="1"/>
</dbReference>
<proteinExistence type="predicted"/>
<dbReference type="InterPro" id="IPR039732">
    <property type="entry name" value="Hub1/Ubl5"/>
</dbReference>
<evidence type="ECO:0000313" key="8">
    <source>
        <dbReference type="Proteomes" id="UP000471633"/>
    </source>
</evidence>
<dbReference type="SUPFAM" id="SSF54236">
    <property type="entry name" value="Ubiquitin-like"/>
    <property type="match status" value="1"/>
</dbReference>
<accession>A0A095A4P3</accession>
<dbReference type="RefSeq" id="XP_012800372.1">
    <property type="nucleotide sequence ID" value="XM_012944918.3"/>
</dbReference>
<evidence type="ECO:0000256" key="2">
    <source>
        <dbReference type="ARBA" id="ARBA00021360"/>
    </source>
</evidence>
<evidence type="ECO:0000256" key="4">
    <source>
        <dbReference type="ARBA" id="ARBA00047676"/>
    </source>
</evidence>
<reference evidence="7" key="1">
    <citation type="journal article" date="2012" name="Nat. Genet.">
        <title>Whole-genome sequence of Schistosoma haematobium.</title>
        <authorList>
            <person name="Young N.D."/>
            <person name="Jex A.R."/>
            <person name="Li B."/>
            <person name="Liu S."/>
            <person name="Yang L."/>
            <person name="Xiong Z."/>
            <person name="Li Y."/>
            <person name="Cantacessi C."/>
            <person name="Hall R.S."/>
            <person name="Xu X."/>
            <person name="Chen F."/>
            <person name="Wu X."/>
            <person name="Zerlotini A."/>
            <person name="Oliveira G."/>
            <person name="Hofmann A."/>
            <person name="Zhang G."/>
            <person name="Fang X."/>
            <person name="Kang Y."/>
            <person name="Campbell B.E."/>
            <person name="Loukas A."/>
            <person name="Ranganathan S."/>
            <person name="Rollinson D."/>
            <person name="Rinaldi G."/>
            <person name="Brindley P.J."/>
            <person name="Yang H."/>
            <person name="Wang J."/>
            <person name="Wang J."/>
            <person name="Gasser R.B."/>
        </authorList>
    </citation>
    <scope>NUCLEOTIDE SEQUENCE [LARGE SCALE GENOMIC DNA]</scope>
</reference>
<dbReference type="Gene3D" id="3.10.20.90">
    <property type="entry name" value="Phosphatidylinositol 3-kinase Catalytic Subunit, Chain A, domain 1"/>
    <property type="match status" value="1"/>
</dbReference>
<dbReference type="GO" id="GO:0005737">
    <property type="term" value="C:cytoplasm"/>
    <property type="evidence" value="ECO:0007669"/>
    <property type="project" value="InterPro"/>
</dbReference>
<dbReference type="EC" id="3.1.1.96" evidence="1"/>
<reference evidence="6" key="3">
    <citation type="submission" date="2021-06" db="EMBL/GenBank/DDBJ databases">
        <title>Chromosome-level genome assembly for S. haematobium.</title>
        <authorList>
            <person name="Stroehlein A.J."/>
        </authorList>
    </citation>
    <scope>NUCLEOTIDE SEQUENCE</scope>
</reference>
<protein>
    <recommendedName>
        <fullName evidence="2">Ubiquitin-like protein 5</fullName>
        <ecNumber evidence="1">3.1.1.96</ecNumber>
    </recommendedName>
</protein>
<evidence type="ECO:0000313" key="6">
    <source>
        <dbReference type="EMBL" id="KAH9585021.1"/>
    </source>
</evidence>
<comment type="catalytic activity">
    <reaction evidence="4">
        <text>glycyl-tRNA(Ala) + H2O = tRNA(Ala) + glycine + H(+)</text>
        <dbReference type="Rhea" id="RHEA:53744"/>
        <dbReference type="Rhea" id="RHEA-COMP:9657"/>
        <dbReference type="Rhea" id="RHEA-COMP:13640"/>
        <dbReference type="ChEBI" id="CHEBI:15377"/>
        <dbReference type="ChEBI" id="CHEBI:15378"/>
        <dbReference type="ChEBI" id="CHEBI:57305"/>
        <dbReference type="ChEBI" id="CHEBI:78442"/>
        <dbReference type="ChEBI" id="CHEBI:78522"/>
        <dbReference type="EC" id="3.1.1.96"/>
    </reaction>
</comment>
<dbReference type="STRING" id="6185.A0A095A4P3"/>
<dbReference type="EMBL" id="AMPZ03000004">
    <property type="protein sequence ID" value="KAH9585021.1"/>
    <property type="molecule type" value="Genomic_DNA"/>
</dbReference>
<dbReference type="SUPFAM" id="SSF69500">
    <property type="entry name" value="DTD-like"/>
    <property type="match status" value="1"/>
</dbReference>
<dbReference type="EMBL" id="KL251522">
    <property type="protein sequence ID" value="KGB40614.1"/>
    <property type="molecule type" value="Genomic_DNA"/>
</dbReference>
<reference evidence="6" key="4">
    <citation type="journal article" date="2022" name="PLoS Pathog.">
        <title>Chromosome-level genome of Schistosoma haematobium underpins genome-wide explorations of molecular variation.</title>
        <authorList>
            <person name="Stroehlein A.J."/>
            <person name="Korhonen P.K."/>
            <person name="Lee V.V."/>
            <person name="Ralph S.A."/>
            <person name="Mentink-Kane M."/>
            <person name="You H."/>
            <person name="McManus D.P."/>
            <person name="Tchuente L.T."/>
            <person name="Stothard J.R."/>
            <person name="Kaur P."/>
            <person name="Dudchenko O."/>
            <person name="Aiden E.L."/>
            <person name="Yang B."/>
            <person name="Yang H."/>
            <person name="Emery A.M."/>
            <person name="Webster B.L."/>
            <person name="Brindley P.J."/>
            <person name="Rollinson D."/>
            <person name="Chang B.C.H."/>
            <person name="Gasser R.B."/>
            <person name="Young N.D."/>
        </authorList>
    </citation>
    <scope>NUCLEOTIDE SEQUENCE</scope>
</reference>
<gene>
    <name evidence="6" type="primary">UBL5</name>
    <name evidence="6" type="ORF">MS3_00006413</name>
    <name evidence="7" type="ORF">MS3_09090</name>
</gene>
<dbReference type="Pfam" id="PF02580">
    <property type="entry name" value="Tyr_Deacylase"/>
    <property type="match status" value="1"/>
</dbReference>
<feature type="non-terminal residue" evidence="7">
    <location>
        <position position="221"/>
    </location>
</feature>
<evidence type="ECO:0000256" key="3">
    <source>
        <dbReference type="ARBA" id="ARBA00022786"/>
    </source>
</evidence>
<dbReference type="InterPro" id="IPR023509">
    <property type="entry name" value="DTD-like_sf"/>
</dbReference>
<sequence>MSSAKIVFQCCMSAKLLVEEGGSETTINKGLIAYVAFLKDCSDEVLHKIAETICTVRLISDSNDKLRSVIDSPCDLLIVPQFCLSGKLKGKCFQYHTAVPKVAAESLYSRLVKSCDTFLRSSATWLSKSCKLSYGTFGIRQILNIETNGPFTHVVELLGKKVRIKCNPTDKVGDLKKLIAAQTGTNWERIVLKKWYTIFKDHITLQDYEINDGMNLELYYQ</sequence>
<dbReference type="InterPro" id="IPR003732">
    <property type="entry name" value="Daa-tRNA_deacyls_DTD"/>
</dbReference>
<dbReference type="InterPro" id="IPR029071">
    <property type="entry name" value="Ubiquitin-like_domsf"/>
</dbReference>
<dbReference type="Gene3D" id="3.50.80.10">
    <property type="entry name" value="D-tyrosyl-tRNA(Tyr) deacylase"/>
    <property type="match status" value="1"/>
</dbReference>
<name>A0A095A4P3_SCHHA</name>
<evidence type="ECO:0000313" key="7">
    <source>
        <dbReference type="EMBL" id="KGB40614.1"/>
    </source>
</evidence>
<keyword evidence="3" id="KW-0833">Ubl conjugation pathway</keyword>
<dbReference type="GO" id="GO:0051499">
    <property type="term" value="F:D-aminoacyl-tRNA deacylase activity"/>
    <property type="evidence" value="ECO:0007669"/>
    <property type="project" value="UniProtKB-EC"/>
</dbReference>
<dbReference type="GeneID" id="24596288"/>
<organism evidence="7">
    <name type="scientific">Schistosoma haematobium</name>
    <name type="common">Blood fluke</name>
    <dbReference type="NCBI Taxonomy" id="6185"/>
    <lineage>
        <taxon>Eukaryota</taxon>
        <taxon>Metazoa</taxon>
        <taxon>Spiralia</taxon>
        <taxon>Lophotrochozoa</taxon>
        <taxon>Platyhelminthes</taxon>
        <taxon>Trematoda</taxon>
        <taxon>Digenea</taxon>
        <taxon>Strigeidida</taxon>
        <taxon>Schistosomatoidea</taxon>
        <taxon>Schistosomatidae</taxon>
        <taxon>Schistosoma</taxon>
    </lineage>
</organism>
<dbReference type="Proteomes" id="UP000471633">
    <property type="component" value="Unassembled WGS sequence"/>
</dbReference>
<evidence type="ECO:0000256" key="5">
    <source>
        <dbReference type="ARBA" id="ARBA00048018"/>
    </source>
</evidence>
<dbReference type="KEGG" id="shx:MS3_00006413"/>